<comment type="caution">
    <text evidence="2">The sequence shown here is derived from an EMBL/GenBank/DDBJ whole genome shotgun (WGS) entry which is preliminary data.</text>
</comment>
<keyword evidence="3" id="KW-1185">Reference proteome</keyword>
<dbReference type="EMBL" id="BAAAQN010000074">
    <property type="protein sequence ID" value="GAA2059228.1"/>
    <property type="molecule type" value="Genomic_DNA"/>
</dbReference>
<protein>
    <submittedName>
        <fullName evidence="2">Uncharacterized protein</fullName>
    </submittedName>
</protein>
<feature type="chain" id="PRO_5046217194" evidence="1">
    <location>
        <begin position="31"/>
        <end position="91"/>
    </location>
</feature>
<evidence type="ECO:0000313" key="3">
    <source>
        <dbReference type="Proteomes" id="UP001500751"/>
    </source>
</evidence>
<proteinExistence type="predicted"/>
<dbReference type="RefSeq" id="WP_344671116.1">
    <property type="nucleotide sequence ID" value="NZ_BAAAQN010000074.1"/>
</dbReference>
<evidence type="ECO:0000256" key="1">
    <source>
        <dbReference type="SAM" id="SignalP"/>
    </source>
</evidence>
<dbReference type="Proteomes" id="UP001500751">
    <property type="component" value="Unassembled WGS sequence"/>
</dbReference>
<gene>
    <name evidence="2" type="ORF">GCM10009839_81820</name>
</gene>
<sequence length="91" mass="9074">MKRHLASALAGLAATSGLTLGLTISTASTAAAYSACKAGTECSWVYYTSAAHTVATGVRGYDCSGNPFSWGTTSPYVVYEVAGCGGGGPVD</sequence>
<evidence type="ECO:0000313" key="2">
    <source>
        <dbReference type="EMBL" id="GAA2059228.1"/>
    </source>
</evidence>
<dbReference type="Pfam" id="PF19806">
    <property type="entry name" value="DUF6289"/>
    <property type="match status" value="1"/>
</dbReference>
<keyword evidence="1" id="KW-0732">Signal</keyword>
<accession>A0ABP5GWF8</accession>
<organism evidence="2 3">
    <name type="scientific">Catenulispora yoronensis</name>
    <dbReference type="NCBI Taxonomy" id="450799"/>
    <lineage>
        <taxon>Bacteria</taxon>
        <taxon>Bacillati</taxon>
        <taxon>Actinomycetota</taxon>
        <taxon>Actinomycetes</taxon>
        <taxon>Catenulisporales</taxon>
        <taxon>Catenulisporaceae</taxon>
        <taxon>Catenulispora</taxon>
    </lineage>
</organism>
<dbReference type="InterPro" id="IPR046256">
    <property type="entry name" value="DUF6289"/>
</dbReference>
<reference evidence="3" key="1">
    <citation type="journal article" date="2019" name="Int. J. Syst. Evol. Microbiol.">
        <title>The Global Catalogue of Microorganisms (GCM) 10K type strain sequencing project: providing services to taxonomists for standard genome sequencing and annotation.</title>
        <authorList>
            <consortium name="The Broad Institute Genomics Platform"/>
            <consortium name="The Broad Institute Genome Sequencing Center for Infectious Disease"/>
            <person name="Wu L."/>
            <person name="Ma J."/>
        </authorList>
    </citation>
    <scope>NUCLEOTIDE SEQUENCE [LARGE SCALE GENOMIC DNA]</scope>
    <source>
        <strain evidence="3">JCM 16014</strain>
    </source>
</reference>
<name>A0ABP5GWF8_9ACTN</name>
<feature type="signal peptide" evidence="1">
    <location>
        <begin position="1"/>
        <end position="30"/>
    </location>
</feature>